<comment type="caution">
    <text evidence="1">The sequence shown here is derived from an EMBL/GenBank/DDBJ whole genome shotgun (WGS) entry which is preliminary data.</text>
</comment>
<evidence type="ECO:0000313" key="1">
    <source>
        <dbReference type="EMBL" id="TGD35918.1"/>
    </source>
</evidence>
<dbReference type="AlphaFoldDB" id="A0A4Z0KCC0"/>
<dbReference type="PANTHER" id="PTHR36846:SF1">
    <property type="entry name" value="PROTEIN VIAA"/>
    <property type="match status" value="1"/>
</dbReference>
<proteinExistence type="predicted"/>
<organism evidence="1 2">
    <name type="scientific">Salmonella enterica subsp. enterica serovar Poona</name>
    <dbReference type="NCBI Taxonomy" id="436295"/>
    <lineage>
        <taxon>Bacteria</taxon>
        <taxon>Pseudomonadati</taxon>
        <taxon>Pseudomonadota</taxon>
        <taxon>Gammaproteobacteria</taxon>
        <taxon>Enterobacterales</taxon>
        <taxon>Enterobacteriaceae</taxon>
        <taxon>Salmonella</taxon>
    </lineage>
</organism>
<name>A0A4Z0KCC0_SALET</name>
<dbReference type="EMBL" id="PYKI01003327">
    <property type="protein sequence ID" value="TGD35918.1"/>
    <property type="molecule type" value="Genomic_DNA"/>
</dbReference>
<feature type="non-terminal residue" evidence="1">
    <location>
        <position position="1"/>
    </location>
</feature>
<protein>
    <submittedName>
        <fullName evidence="1">Uncharacterized protein</fullName>
    </submittedName>
</protein>
<evidence type="ECO:0000313" key="2">
    <source>
        <dbReference type="Proteomes" id="UP000298196"/>
    </source>
</evidence>
<sequence length="87" mass="9588">ASARRAGRVGSEMCRRDRGLSDVQERMTLSGQLEPTLAENDNAAGRLWDMSAGQLKRGDYQLIGKYGEFLAAQPELMQLAEQLGCSR</sequence>
<keyword evidence="2" id="KW-1185">Reference proteome</keyword>
<dbReference type="GO" id="GO:0005829">
    <property type="term" value="C:cytosol"/>
    <property type="evidence" value="ECO:0007669"/>
    <property type="project" value="TreeGrafter"/>
</dbReference>
<gene>
    <name evidence="1" type="ORF">C9F07_33470</name>
</gene>
<reference evidence="1 2" key="1">
    <citation type="submission" date="2018-03" db="EMBL/GenBank/DDBJ databases">
        <title>Non-Typhoidal Salmonella genome sequencing and assembly.</title>
        <authorList>
            <person name="Matchawe C."/>
        </authorList>
    </citation>
    <scope>NUCLEOTIDE SEQUENCE [LARGE SCALE GENOMIC DNA]</scope>
    <source>
        <strain evidence="1 2">22sa</strain>
    </source>
</reference>
<dbReference type="Proteomes" id="UP000298196">
    <property type="component" value="Unassembled WGS sequence"/>
</dbReference>
<dbReference type="PANTHER" id="PTHR36846">
    <property type="entry name" value="PROTEIN VIAA"/>
    <property type="match status" value="1"/>
</dbReference>
<feature type="non-terminal residue" evidence="1">
    <location>
        <position position="87"/>
    </location>
</feature>
<accession>A0A4Z0KCC0</accession>